<dbReference type="HOGENOM" id="CLU_2869679_0_0_1"/>
<evidence type="ECO:0000313" key="2">
    <source>
        <dbReference type="EMBL" id="EGT57041.1"/>
    </source>
</evidence>
<keyword evidence="3" id="KW-1185">Reference proteome</keyword>
<organism evidence="3">
    <name type="scientific">Caenorhabditis brenneri</name>
    <name type="common">Nematode worm</name>
    <dbReference type="NCBI Taxonomy" id="135651"/>
    <lineage>
        <taxon>Eukaryota</taxon>
        <taxon>Metazoa</taxon>
        <taxon>Ecdysozoa</taxon>
        <taxon>Nematoda</taxon>
        <taxon>Chromadorea</taxon>
        <taxon>Rhabditida</taxon>
        <taxon>Rhabditina</taxon>
        <taxon>Rhabditomorpha</taxon>
        <taxon>Rhabditoidea</taxon>
        <taxon>Rhabditidae</taxon>
        <taxon>Peloderinae</taxon>
        <taxon>Caenorhabditis</taxon>
    </lineage>
</organism>
<reference evidence="3" key="1">
    <citation type="submission" date="2011-07" db="EMBL/GenBank/DDBJ databases">
        <authorList>
            <consortium name="Caenorhabditis brenneri Sequencing and Analysis Consortium"/>
            <person name="Wilson R.K."/>
        </authorList>
    </citation>
    <scope>NUCLEOTIDE SEQUENCE [LARGE SCALE GENOMIC DNA]</scope>
    <source>
        <strain evidence="3">PB2801</strain>
    </source>
</reference>
<accession>G0PHT3</accession>
<name>G0PHT3_CAEBE</name>
<gene>
    <name evidence="2" type="ORF">CAEBREN_09130</name>
</gene>
<proteinExistence type="predicted"/>
<sequence length="64" mass="7577">MSLSPLKVKTGKQDKLRVLKTKCQELENTLVSYKDIFGRYVQELEWDKEETRKREDKLEDGNGM</sequence>
<dbReference type="AlphaFoldDB" id="G0PHT3"/>
<dbReference type="InParanoid" id="G0PHT3"/>
<evidence type="ECO:0000256" key="1">
    <source>
        <dbReference type="SAM" id="Coils"/>
    </source>
</evidence>
<keyword evidence="1" id="KW-0175">Coiled coil</keyword>
<evidence type="ECO:0000313" key="3">
    <source>
        <dbReference type="Proteomes" id="UP000008068"/>
    </source>
</evidence>
<feature type="coiled-coil region" evidence="1">
    <location>
        <begin position="9"/>
        <end position="61"/>
    </location>
</feature>
<dbReference type="EMBL" id="GL380506">
    <property type="protein sequence ID" value="EGT57041.1"/>
    <property type="molecule type" value="Genomic_DNA"/>
</dbReference>
<protein>
    <submittedName>
        <fullName evidence="2">Uncharacterized protein</fullName>
    </submittedName>
</protein>
<dbReference type="Proteomes" id="UP000008068">
    <property type="component" value="Unassembled WGS sequence"/>
</dbReference>